<proteinExistence type="predicted"/>
<protein>
    <submittedName>
        <fullName evidence="8">DNA-binding response regulator</fullName>
    </submittedName>
</protein>
<dbReference type="InterPro" id="IPR039420">
    <property type="entry name" value="WalR-like"/>
</dbReference>
<accession>A0A6M3ZMN5</accession>
<dbReference type="InterPro" id="IPR000792">
    <property type="entry name" value="Tscrpt_reg_LuxR_C"/>
</dbReference>
<name>A0A6M3ZMN5_9BURK</name>
<keyword evidence="4" id="KW-0804">Transcription</keyword>
<evidence type="ECO:0000313" key="9">
    <source>
        <dbReference type="Proteomes" id="UP000501648"/>
    </source>
</evidence>
<dbReference type="Proteomes" id="UP000501648">
    <property type="component" value="Chromosome"/>
</dbReference>
<evidence type="ECO:0000313" key="8">
    <source>
        <dbReference type="EMBL" id="QJP99834.1"/>
    </source>
</evidence>
<dbReference type="InterPro" id="IPR001789">
    <property type="entry name" value="Sig_transdc_resp-reg_receiver"/>
</dbReference>
<keyword evidence="2" id="KW-0805">Transcription regulation</keyword>
<dbReference type="GO" id="GO:0000160">
    <property type="term" value="P:phosphorelay signal transduction system"/>
    <property type="evidence" value="ECO:0007669"/>
    <property type="project" value="InterPro"/>
</dbReference>
<evidence type="ECO:0000256" key="5">
    <source>
        <dbReference type="PROSITE-ProRule" id="PRU00169"/>
    </source>
</evidence>
<dbReference type="SUPFAM" id="SSF52172">
    <property type="entry name" value="CheY-like"/>
    <property type="match status" value="1"/>
</dbReference>
<organism evidence="8 9">
    <name type="scientific">Herbaspirillum rubrisubalbicans Os34</name>
    <dbReference type="NCBI Taxonomy" id="1235827"/>
    <lineage>
        <taxon>Bacteria</taxon>
        <taxon>Pseudomonadati</taxon>
        <taxon>Pseudomonadota</taxon>
        <taxon>Betaproteobacteria</taxon>
        <taxon>Burkholderiales</taxon>
        <taxon>Oxalobacteraceae</taxon>
        <taxon>Herbaspirillum</taxon>
    </lineage>
</organism>
<evidence type="ECO:0000256" key="4">
    <source>
        <dbReference type="ARBA" id="ARBA00023163"/>
    </source>
</evidence>
<feature type="domain" description="Response regulatory" evidence="7">
    <location>
        <begin position="7"/>
        <end position="121"/>
    </location>
</feature>
<sequence length="211" mass="23321">MKSTKIKLAVLDNHTIVREGIKHLCASTSDISTSLAASIEDGLAHDLTRHHIILMDIASPSKDGIHLLKQLKNQYPELKILIFSMYSEDQYGRRCLKAGASGFLNKEASSQELIKAIRLVASGRKYISTTLAEELASSIGEDPEAPLHTKLSDREYQIMIMIAGGNSVSDIASELSLSVKTISMFRSRALQKMKLRHNSELTHYVLSNNLA</sequence>
<evidence type="ECO:0000256" key="3">
    <source>
        <dbReference type="ARBA" id="ARBA00023125"/>
    </source>
</evidence>
<dbReference type="PROSITE" id="PS50043">
    <property type="entry name" value="HTH_LUXR_2"/>
    <property type="match status" value="1"/>
</dbReference>
<evidence type="ECO:0000256" key="1">
    <source>
        <dbReference type="ARBA" id="ARBA00022553"/>
    </source>
</evidence>
<feature type="modified residue" description="4-aspartylphosphate" evidence="5">
    <location>
        <position position="56"/>
    </location>
</feature>
<dbReference type="InterPro" id="IPR011006">
    <property type="entry name" value="CheY-like_superfamily"/>
</dbReference>
<dbReference type="PANTHER" id="PTHR43214:SF41">
    <property type="entry name" value="NITRATE_NITRITE RESPONSE REGULATOR PROTEIN NARP"/>
    <property type="match status" value="1"/>
</dbReference>
<keyword evidence="1 5" id="KW-0597">Phosphoprotein</keyword>
<keyword evidence="3 8" id="KW-0238">DNA-binding</keyword>
<dbReference type="PROSITE" id="PS50110">
    <property type="entry name" value="RESPONSE_REGULATORY"/>
    <property type="match status" value="1"/>
</dbReference>
<dbReference type="Gene3D" id="3.40.50.2300">
    <property type="match status" value="1"/>
</dbReference>
<evidence type="ECO:0000259" key="6">
    <source>
        <dbReference type="PROSITE" id="PS50043"/>
    </source>
</evidence>
<dbReference type="PANTHER" id="PTHR43214">
    <property type="entry name" value="TWO-COMPONENT RESPONSE REGULATOR"/>
    <property type="match status" value="1"/>
</dbReference>
<dbReference type="CDD" id="cd17535">
    <property type="entry name" value="REC_NarL-like"/>
    <property type="match status" value="1"/>
</dbReference>
<dbReference type="SMART" id="SM00421">
    <property type="entry name" value="HTH_LUXR"/>
    <property type="match status" value="1"/>
</dbReference>
<dbReference type="InterPro" id="IPR016032">
    <property type="entry name" value="Sig_transdc_resp-reg_C-effctor"/>
</dbReference>
<dbReference type="GO" id="GO:0003677">
    <property type="term" value="F:DNA binding"/>
    <property type="evidence" value="ECO:0007669"/>
    <property type="project" value="UniProtKB-KW"/>
</dbReference>
<dbReference type="InterPro" id="IPR058245">
    <property type="entry name" value="NreC/VraR/RcsB-like_REC"/>
</dbReference>
<dbReference type="CDD" id="cd06170">
    <property type="entry name" value="LuxR_C_like"/>
    <property type="match status" value="1"/>
</dbReference>
<dbReference type="Pfam" id="PF00196">
    <property type="entry name" value="GerE"/>
    <property type="match status" value="1"/>
</dbReference>
<dbReference type="RefSeq" id="WP_017455474.1">
    <property type="nucleotide sequence ID" value="NZ_CP008956.1"/>
</dbReference>
<evidence type="ECO:0000259" key="7">
    <source>
        <dbReference type="PROSITE" id="PS50110"/>
    </source>
</evidence>
<gene>
    <name evidence="8" type="ORF">C798_06200</name>
</gene>
<dbReference type="SMART" id="SM00448">
    <property type="entry name" value="REC"/>
    <property type="match status" value="1"/>
</dbReference>
<dbReference type="PRINTS" id="PR00038">
    <property type="entry name" value="HTHLUXR"/>
</dbReference>
<dbReference type="AlphaFoldDB" id="A0A6M3ZMN5"/>
<dbReference type="PROSITE" id="PS00622">
    <property type="entry name" value="HTH_LUXR_1"/>
    <property type="match status" value="1"/>
</dbReference>
<feature type="domain" description="HTH luxR-type" evidence="6">
    <location>
        <begin position="143"/>
        <end position="209"/>
    </location>
</feature>
<evidence type="ECO:0000256" key="2">
    <source>
        <dbReference type="ARBA" id="ARBA00023015"/>
    </source>
</evidence>
<reference evidence="8 9" key="1">
    <citation type="journal article" date="2012" name="J. Bacteriol.">
        <title>Genome sequence of the pathogenic Herbaspirillum seropedicae strain Os34, isolated from rice roots.</title>
        <authorList>
            <person name="Ye W."/>
            <person name="Ye S."/>
            <person name="Liu J."/>
            <person name="Chang S."/>
            <person name="Chen M."/>
            <person name="Zhu B."/>
            <person name="Guo L."/>
            <person name="An Q."/>
        </authorList>
    </citation>
    <scope>NUCLEOTIDE SEQUENCE [LARGE SCALE GENOMIC DNA]</scope>
    <source>
        <strain evidence="8 9">Os34</strain>
    </source>
</reference>
<dbReference type="EMBL" id="CP008956">
    <property type="protein sequence ID" value="QJP99834.1"/>
    <property type="molecule type" value="Genomic_DNA"/>
</dbReference>
<dbReference type="Pfam" id="PF00072">
    <property type="entry name" value="Response_reg"/>
    <property type="match status" value="1"/>
</dbReference>
<dbReference type="SUPFAM" id="SSF46894">
    <property type="entry name" value="C-terminal effector domain of the bipartite response regulators"/>
    <property type="match status" value="1"/>
</dbReference>
<dbReference type="GO" id="GO:0006355">
    <property type="term" value="P:regulation of DNA-templated transcription"/>
    <property type="evidence" value="ECO:0007669"/>
    <property type="project" value="InterPro"/>
</dbReference>